<dbReference type="GO" id="GO:0008270">
    <property type="term" value="F:zinc ion binding"/>
    <property type="evidence" value="ECO:0007669"/>
    <property type="project" value="InterPro"/>
</dbReference>
<reference evidence="16" key="2">
    <citation type="submission" date="2004-02" db="EMBL/GenBank/DDBJ databases">
        <authorList>
            <consortium name="Genoscope"/>
            <consortium name="Whitehead Institute Centre for Genome Research"/>
        </authorList>
    </citation>
    <scope>NUCLEOTIDE SEQUENCE</scope>
</reference>
<dbReference type="Gene3D" id="2.60.40.1120">
    <property type="entry name" value="Carboxypeptidase-like, regulatory domain"/>
    <property type="match status" value="1"/>
</dbReference>
<evidence type="ECO:0000256" key="9">
    <source>
        <dbReference type="ARBA" id="ARBA00023157"/>
    </source>
</evidence>
<organism evidence="16">
    <name type="scientific">Tetraodon nigroviridis</name>
    <name type="common">Spotted green pufferfish</name>
    <name type="synonym">Chelonodon nigroviridis</name>
    <dbReference type="NCBI Taxonomy" id="99883"/>
    <lineage>
        <taxon>Eukaryota</taxon>
        <taxon>Metazoa</taxon>
        <taxon>Chordata</taxon>
        <taxon>Craniata</taxon>
        <taxon>Vertebrata</taxon>
        <taxon>Euteleostomi</taxon>
        <taxon>Actinopterygii</taxon>
        <taxon>Neopterygii</taxon>
        <taxon>Teleostei</taxon>
        <taxon>Neoteleostei</taxon>
        <taxon>Acanthomorphata</taxon>
        <taxon>Eupercaria</taxon>
        <taxon>Tetraodontiformes</taxon>
        <taxon>Tetradontoidea</taxon>
        <taxon>Tetraodontidae</taxon>
        <taxon>Tetraodon</taxon>
    </lineage>
</organism>
<feature type="non-terminal residue" evidence="16">
    <location>
        <position position="1"/>
    </location>
</feature>
<dbReference type="EMBL" id="CAAE01014608">
    <property type="protein sequence ID" value="CAG00717.1"/>
    <property type="molecule type" value="Genomic_DNA"/>
</dbReference>
<dbReference type="PANTHER" id="PTHR11532">
    <property type="entry name" value="PROTEASE M14 CARBOXYPEPTIDASE"/>
    <property type="match status" value="1"/>
</dbReference>
<evidence type="ECO:0000256" key="5">
    <source>
        <dbReference type="ARBA" id="ARBA00022723"/>
    </source>
</evidence>
<evidence type="ECO:0000259" key="14">
    <source>
        <dbReference type="PROSITE" id="PS50038"/>
    </source>
</evidence>
<feature type="domain" description="Peptidase M14" evidence="15">
    <location>
        <begin position="147"/>
        <end position="504"/>
    </location>
</feature>
<keyword evidence="6" id="KW-0378">Hydrolase</keyword>
<dbReference type="AlphaFoldDB" id="Q4SF65"/>
<comment type="similarity">
    <text evidence="2 12">Belongs to the peptidase M14 family.</text>
</comment>
<dbReference type="Gene3D" id="3.40.630.10">
    <property type="entry name" value="Zn peptidases"/>
    <property type="match status" value="1"/>
</dbReference>
<evidence type="ECO:0000256" key="7">
    <source>
        <dbReference type="ARBA" id="ARBA00022833"/>
    </source>
</evidence>
<evidence type="ECO:0000256" key="13">
    <source>
        <dbReference type="SAM" id="MobiDB-lite"/>
    </source>
</evidence>
<evidence type="ECO:0000256" key="2">
    <source>
        <dbReference type="ARBA" id="ARBA00005988"/>
    </source>
</evidence>
<feature type="disulfide bond" evidence="11">
    <location>
        <begin position="83"/>
        <end position="107"/>
    </location>
</feature>
<dbReference type="SMART" id="SM00631">
    <property type="entry name" value="Zn_pept"/>
    <property type="match status" value="1"/>
</dbReference>
<keyword evidence="9 11" id="KW-1015">Disulfide bond</keyword>
<dbReference type="SUPFAM" id="SSF49464">
    <property type="entry name" value="Carboxypeptidase regulatory domain-like"/>
    <property type="match status" value="1"/>
</dbReference>
<protein>
    <submittedName>
        <fullName evidence="16">(spotted green pufferfish) hypothetical protein</fullName>
    </submittedName>
</protein>
<keyword evidence="3" id="KW-0121">Carboxypeptidase</keyword>
<evidence type="ECO:0000313" key="16">
    <source>
        <dbReference type="EMBL" id="CAG00717.1"/>
    </source>
</evidence>
<dbReference type="CDD" id="cd11308">
    <property type="entry name" value="Peptidase_M14NE-CP-C_like"/>
    <property type="match status" value="1"/>
</dbReference>
<dbReference type="Gene3D" id="1.10.2000.10">
    <property type="entry name" value="Frizzled cysteine-rich domain"/>
    <property type="match status" value="1"/>
</dbReference>
<dbReference type="GO" id="GO:0004181">
    <property type="term" value="F:metallocarboxypeptidase activity"/>
    <property type="evidence" value="ECO:0007669"/>
    <property type="project" value="InterPro"/>
</dbReference>
<evidence type="ECO:0000256" key="8">
    <source>
        <dbReference type="ARBA" id="ARBA00023049"/>
    </source>
</evidence>
<dbReference type="GO" id="GO:0006518">
    <property type="term" value="P:peptide metabolic process"/>
    <property type="evidence" value="ECO:0007669"/>
    <property type="project" value="TreeGrafter"/>
</dbReference>
<evidence type="ECO:0000256" key="4">
    <source>
        <dbReference type="ARBA" id="ARBA00022670"/>
    </source>
</evidence>
<dbReference type="OrthoDB" id="10249045at2759"/>
<sequence length="650" mass="73437">SARCTDVLLSYCSDMSYTQTLFPNLAGHRSREETEAGAEYLLLSVAEALLGGRCNPEIRMLGCSVLVPRCQRDAVLRPCRSTCQAVRARCSGAFRAIQMNWPYFLDCDRFFGAEQEGCYDPLEGLHDDYDGAEALLAEDPASRMRFVYHSSSQVNSVLRATEERCAGIARTYSIGRSMEGRDLLVIEFSDNPGEHEPLEPEVKYIANVHGNEALGRQMLVYLAQFLCSEYLQGDQRVQTLVNTTRIHILPSMNPDGYEAALSRAQESTDGDDDDDGREGQRHAASETGRNNAQNIDLNRNFPDLTSIVYSRRRQKGYRTDHVPIPDYYWFGKVAPETYAVMKWIRSIPFVLSASFHGGDLVVSYPYDLSKHPLKRNLLSPCPDDKVGKDAPNNGHRWNVAEFQWFGFFNLQVFKFLASKYADAHETMSFESSRCGSSRSHSHKGTVNGAEWFSVSGSMQDFNYLHTNCFEVTVELGCDKFPPEEELFLAWNENQEALLAFMEEAHRGIKGFVKDADGNGIPGARVSVRGVQHNITSGENGEYFRLLTPGIHVVSASAPGYTKAMKRVRLPQRMRRAGRVDFTLAKAPDAQVLDDPATDAYGRFDPYNQYERYTLMADVNPNHEERVEKPWWWNYFIQSGAPAPTWLLKHF</sequence>
<dbReference type="InterPro" id="IPR057247">
    <property type="entry name" value="CARBOXYPEPT_ZN_2"/>
</dbReference>
<evidence type="ECO:0000256" key="12">
    <source>
        <dbReference type="PROSITE-ProRule" id="PRU01379"/>
    </source>
</evidence>
<dbReference type="InterPro" id="IPR057246">
    <property type="entry name" value="CARBOXYPEPT_ZN_1"/>
</dbReference>
<evidence type="ECO:0000256" key="6">
    <source>
        <dbReference type="ARBA" id="ARBA00022801"/>
    </source>
</evidence>
<gene>
    <name evidence="16" type="ORF">GSTENG00019236001</name>
</gene>
<dbReference type="FunFam" id="3.40.630.10:FF:000257">
    <property type="entry name" value="Uncharacterized protein"/>
    <property type="match status" value="1"/>
</dbReference>
<dbReference type="PROSITE" id="PS52035">
    <property type="entry name" value="PEPTIDASE_M14"/>
    <property type="match status" value="1"/>
</dbReference>
<dbReference type="InterPro" id="IPR036790">
    <property type="entry name" value="Frizzled_dom_sf"/>
</dbReference>
<dbReference type="GO" id="GO:0016485">
    <property type="term" value="P:protein processing"/>
    <property type="evidence" value="ECO:0007669"/>
    <property type="project" value="TreeGrafter"/>
</dbReference>
<comment type="caution">
    <text evidence="16">The sequence shown here is derived from an EMBL/GenBank/DDBJ whole genome shotgun (WGS) entry which is preliminary data.</text>
</comment>
<keyword evidence="8" id="KW-0482">Metalloprotease</keyword>
<feature type="compositionally biased region" description="Polar residues" evidence="13">
    <location>
        <begin position="287"/>
        <end position="297"/>
    </location>
</feature>
<evidence type="ECO:0000256" key="1">
    <source>
        <dbReference type="ARBA" id="ARBA00001947"/>
    </source>
</evidence>
<feature type="domain" description="FZ" evidence="14">
    <location>
        <begin position="1"/>
        <end position="121"/>
    </location>
</feature>
<dbReference type="InterPro" id="IPR000834">
    <property type="entry name" value="Peptidase_M14"/>
</dbReference>
<dbReference type="SMART" id="SM00063">
    <property type="entry name" value="FRI"/>
    <property type="match status" value="1"/>
</dbReference>
<feature type="region of interest" description="Disordered" evidence="13">
    <location>
        <begin position="260"/>
        <end position="297"/>
    </location>
</feature>
<reference evidence="16" key="1">
    <citation type="journal article" date="2004" name="Nature">
        <title>Genome duplication in the teleost fish Tetraodon nigroviridis reveals the early vertebrate proto-karyotype.</title>
        <authorList>
            <person name="Jaillon O."/>
            <person name="Aury J.-M."/>
            <person name="Brunet F."/>
            <person name="Petit J.-L."/>
            <person name="Stange-Thomann N."/>
            <person name="Mauceli E."/>
            <person name="Bouneau L."/>
            <person name="Fischer C."/>
            <person name="Ozouf-Costaz C."/>
            <person name="Bernot A."/>
            <person name="Nicaud S."/>
            <person name="Jaffe D."/>
            <person name="Fisher S."/>
            <person name="Lutfalla G."/>
            <person name="Dossat C."/>
            <person name="Segurens B."/>
            <person name="Dasilva C."/>
            <person name="Salanoubat M."/>
            <person name="Levy M."/>
            <person name="Boudet N."/>
            <person name="Castellano S."/>
            <person name="Anthouard V."/>
            <person name="Jubin C."/>
            <person name="Castelli V."/>
            <person name="Katinka M."/>
            <person name="Vacherie B."/>
            <person name="Biemont C."/>
            <person name="Skalli Z."/>
            <person name="Cattolico L."/>
            <person name="Poulain J."/>
            <person name="De Berardinis V."/>
            <person name="Cruaud C."/>
            <person name="Duprat S."/>
            <person name="Brottier P."/>
            <person name="Coutanceau J.-P."/>
            <person name="Gouzy J."/>
            <person name="Parra G."/>
            <person name="Lardier G."/>
            <person name="Chapple C."/>
            <person name="McKernan K.J."/>
            <person name="McEwan P."/>
            <person name="Bosak S."/>
            <person name="Kellis M."/>
            <person name="Volff J.-N."/>
            <person name="Guigo R."/>
            <person name="Zody M.C."/>
            <person name="Mesirov J."/>
            <person name="Lindblad-Toh K."/>
            <person name="Birren B."/>
            <person name="Nusbaum C."/>
            <person name="Kahn D."/>
            <person name="Robinson-Rechavi M."/>
            <person name="Laudet V."/>
            <person name="Schachter V."/>
            <person name="Quetier F."/>
            <person name="Saurin W."/>
            <person name="Scarpelli C."/>
            <person name="Wincker P."/>
            <person name="Lander E.S."/>
            <person name="Weissenbach J."/>
            <person name="Roest Crollius H."/>
        </authorList>
    </citation>
    <scope>NUCLEOTIDE SEQUENCE [LARGE SCALE GENOMIC DNA]</scope>
</reference>
<feature type="non-terminal residue" evidence="16">
    <location>
        <position position="650"/>
    </location>
</feature>
<dbReference type="SUPFAM" id="SSF63501">
    <property type="entry name" value="Frizzled cysteine-rich domain"/>
    <property type="match status" value="1"/>
</dbReference>
<evidence type="ECO:0000256" key="10">
    <source>
        <dbReference type="ARBA" id="ARBA00023180"/>
    </source>
</evidence>
<evidence type="ECO:0000259" key="15">
    <source>
        <dbReference type="PROSITE" id="PS52035"/>
    </source>
</evidence>
<comment type="cofactor">
    <cofactor evidence="1">
        <name>Zn(2+)</name>
        <dbReference type="ChEBI" id="CHEBI:29105"/>
    </cofactor>
</comment>
<evidence type="ECO:0000256" key="11">
    <source>
        <dbReference type="PROSITE-ProRule" id="PRU00090"/>
    </source>
</evidence>
<dbReference type="InterPro" id="IPR050753">
    <property type="entry name" value="Peptidase_M14_domain"/>
</dbReference>
<dbReference type="PROSITE" id="PS50038">
    <property type="entry name" value="FZ"/>
    <property type="match status" value="1"/>
</dbReference>
<proteinExistence type="inferred from homology"/>
<dbReference type="InterPro" id="IPR020067">
    <property type="entry name" value="Frizzled_dom"/>
</dbReference>
<dbReference type="GO" id="GO:0005615">
    <property type="term" value="C:extracellular space"/>
    <property type="evidence" value="ECO:0007669"/>
    <property type="project" value="TreeGrafter"/>
</dbReference>
<keyword evidence="4" id="KW-0645">Protease</keyword>
<comment type="caution">
    <text evidence="11">Lacks conserved residue(s) required for the propagation of feature annotation.</text>
</comment>
<keyword evidence="10" id="KW-0325">Glycoprotein</keyword>
<dbReference type="PROSITE" id="PS00132">
    <property type="entry name" value="CARBOXYPEPT_ZN_1"/>
    <property type="match status" value="1"/>
</dbReference>
<keyword evidence="7" id="KW-0862">Zinc</keyword>
<accession>Q4SF65</accession>
<dbReference type="SUPFAM" id="SSF53187">
    <property type="entry name" value="Zn-dependent exopeptidases"/>
    <property type="match status" value="1"/>
</dbReference>
<dbReference type="Pfam" id="PF00246">
    <property type="entry name" value="Peptidase_M14"/>
    <property type="match status" value="1"/>
</dbReference>
<dbReference type="PROSITE" id="PS00133">
    <property type="entry name" value="CARBOXYPEPT_ZN_2"/>
    <property type="match status" value="1"/>
</dbReference>
<dbReference type="Pfam" id="PF01392">
    <property type="entry name" value="Fz"/>
    <property type="match status" value="1"/>
</dbReference>
<dbReference type="PRINTS" id="PR00765">
    <property type="entry name" value="CRBOXYPTASEA"/>
</dbReference>
<dbReference type="PANTHER" id="PTHR11532:SF63">
    <property type="entry name" value="CARBOXYPEPTIDASE Z"/>
    <property type="match status" value="1"/>
</dbReference>
<feature type="active site" description="Proton donor/acceptor" evidence="12">
    <location>
        <position position="474"/>
    </location>
</feature>
<dbReference type="Pfam" id="PF13620">
    <property type="entry name" value="CarboxypepD_reg"/>
    <property type="match status" value="1"/>
</dbReference>
<dbReference type="KEGG" id="tng:GSTEN00019236G001"/>
<name>Q4SF65_TETNG</name>
<dbReference type="InterPro" id="IPR008969">
    <property type="entry name" value="CarboxyPept-like_regulatory"/>
</dbReference>
<keyword evidence="5" id="KW-0479">Metal-binding</keyword>
<evidence type="ECO:0000256" key="3">
    <source>
        <dbReference type="ARBA" id="ARBA00022645"/>
    </source>
</evidence>